<evidence type="ECO:0000256" key="3">
    <source>
        <dbReference type="ARBA" id="ARBA00022729"/>
    </source>
</evidence>
<dbReference type="AlphaFoldDB" id="A0A2T7UGI6"/>
<keyword evidence="4" id="KW-0029">Amino-acid transport</keyword>
<feature type="domain" description="Leucine-binding protein" evidence="6">
    <location>
        <begin position="35"/>
        <end position="379"/>
    </location>
</feature>
<dbReference type="InterPro" id="IPR051010">
    <property type="entry name" value="BCAA_transport"/>
</dbReference>
<evidence type="ECO:0000313" key="7">
    <source>
        <dbReference type="EMBL" id="PVE43806.1"/>
    </source>
</evidence>
<dbReference type="Gene3D" id="3.40.50.2300">
    <property type="match status" value="2"/>
</dbReference>
<dbReference type="PANTHER" id="PTHR30483">
    <property type="entry name" value="LEUCINE-SPECIFIC-BINDING PROTEIN"/>
    <property type="match status" value="1"/>
</dbReference>
<dbReference type="PANTHER" id="PTHR30483:SF6">
    <property type="entry name" value="PERIPLASMIC BINDING PROTEIN OF ABC TRANSPORTER FOR NATURAL AMINO ACIDS"/>
    <property type="match status" value="1"/>
</dbReference>
<dbReference type="GO" id="GO:0006865">
    <property type="term" value="P:amino acid transport"/>
    <property type="evidence" value="ECO:0007669"/>
    <property type="project" value="UniProtKB-KW"/>
</dbReference>
<dbReference type="EMBL" id="LFYT02000004">
    <property type="protein sequence ID" value="PVE43806.1"/>
    <property type="molecule type" value="Genomic_DNA"/>
</dbReference>
<keyword evidence="2" id="KW-0813">Transport</keyword>
<reference evidence="7" key="1">
    <citation type="submission" date="2017-04" db="EMBL/GenBank/DDBJ databases">
        <title>Unexpected and diverse lifestyles within the genus Limnohabitans.</title>
        <authorList>
            <person name="Kasalicky V."/>
            <person name="Mehrshad M."/>
            <person name="Andrei S.-A."/>
            <person name="Salcher M."/>
            <person name="Kratochvilova H."/>
            <person name="Simek K."/>
            <person name="Ghai R."/>
        </authorList>
    </citation>
    <scope>NUCLEOTIDE SEQUENCE [LARGE SCALE GENOMIC DNA]</scope>
    <source>
        <strain evidence="7">II-D5</strain>
    </source>
</reference>
<comment type="caution">
    <text evidence="7">The sequence shown here is derived from an EMBL/GenBank/DDBJ whole genome shotgun (WGS) entry which is preliminary data.</text>
</comment>
<organism evidence="7 8">
    <name type="scientific">Limnohabitans planktonicus II-D5</name>
    <dbReference type="NCBI Taxonomy" id="1293045"/>
    <lineage>
        <taxon>Bacteria</taxon>
        <taxon>Pseudomonadati</taxon>
        <taxon>Pseudomonadota</taxon>
        <taxon>Betaproteobacteria</taxon>
        <taxon>Burkholderiales</taxon>
        <taxon>Comamonadaceae</taxon>
        <taxon>Limnohabitans</taxon>
    </lineage>
</organism>
<evidence type="ECO:0000256" key="1">
    <source>
        <dbReference type="ARBA" id="ARBA00010062"/>
    </source>
</evidence>
<accession>A0A2T7UGI6</accession>
<comment type="similarity">
    <text evidence="1">Belongs to the leucine-binding protein family.</text>
</comment>
<sequence>MKNQRPALNRRSLGLSFIAAAALASAAGAWAQAKPIVIGLPIAQSGPAGVADHADYLNGAKLAAKEINAAGGVNGRKIELKVFDIDIMTPEGTQATFRKMVDAKVHAIASPFVLIPTPAMEAVARYKAPYLHGNTQEASLDLVKANPSKFSHIFQIDPPETFYGAGFPAFLEQLQASGAWKPINNKVHIIREQIAYTQTISKATEAALKSSKFELAKVTDIQFPVQDWGPVLQDIRKTGAGVVMVNHWVAAELAAFAKQFAANPLPGALVYLQYGPSQPEFLNLAGKAAEGFVWGTVYGAYADKQGQAFRDAYRKEYLASGGVMGLVYTGGGYDTVKILAQNWKTADPEKFDEVNAGLRKLSYRGVNGFYSFNNPQQAPKHYPLEVKNIEQGMAHLFVQVQNGQHQIISPNVLKEATFKPAPWMAK</sequence>
<dbReference type="RefSeq" id="WP_053169677.1">
    <property type="nucleotide sequence ID" value="NZ_LFYT02000004.1"/>
</dbReference>
<dbReference type="Proteomes" id="UP000037507">
    <property type="component" value="Unassembled WGS sequence"/>
</dbReference>
<evidence type="ECO:0000256" key="2">
    <source>
        <dbReference type="ARBA" id="ARBA00022448"/>
    </source>
</evidence>
<dbReference type="InterPro" id="IPR028081">
    <property type="entry name" value="Leu-bd"/>
</dbReference>
<dbReference type="Pfam" id="PF13458">
    <property type="entry name" value="Peripla_BP_6"/>
    <property type="match status" value="1"/>
</dbReference>
<dbReference type="OrthoDB" id="9777352at2"/>
<protein>
    <submittedName>
        <fullName evidence="7">Branched-chain amino acid ABC transporter substrate-binding protein</fullName>
    </submittedName>
</protein>
<gene>
    <name evidence="7" type="ORF">H663_004890</name>
</gene>
<feature type="signal peptide" evidence="5">
    <location>
        <begin position="1"/>
        <end position="31"/>
    </location>
</feature>
<name>A0A2T7UGI6_9BURK</name>
<evidence type="ECO:0000256" key="5">
    <source>
        <dbReference type="SAM" id="SignalP"/>
    </source>
</evidence>
<evidence type="ECO:0000313" key="8">
    <source>
        <dbReference type="Proteomes" id="UP000037507"/>
    </source>
</evidence>
<feature type="chain" id="PRO_5015452328" evidence="5">
    <location>
        <begin position="32"/>
        <end position="426"/>
    </location>
</feature>
<evidence type="ECO:0000256" key="4">
    <source>
        <dbReference type="ARBA" id="ARBA00022970"/>
    </source>
</evidence>
<dbReference type="InterPro" id="IPR028082">
    <property type="entry name" value="Peripla_BP_I"/>
</dbReference>
<proteinExistence type="inferred from homology"/>
<keyword evidence="3 5" id="KW-0732">Signal</keyword>
<keyword evidence="8" id="KW-1185">Reference proteome</keyword>
<evidence type="ECO:0000259" key="6">
    <source>
        <dbReference type="Pfam" id="PF13458"/>
    </source>
</evidence>
<dbReference type="STRING" id="1293045.H663_02855"/>
<dbReference type="InterPro" id="IPR000709">
    <property type="entry name" value="Leu_Ile_Val-bd"/>
</dbReference>
<dbReference type="PRINTS" id="PR00337">
    <property type="entry name" value="LEUILEVALBP"/>
</dbReference>
<dbReference type="SUPFAM" id="SSF53822">
    <property type="entry name" value="Periplasmic binding protein-like I"/>
    <property type="match status" value="1"/>
</dbReference>